<dbReference type="InterPro" id="IPR012677">
    <property type="entry name" value="Nucleotide-bd_a/b_plait_sf"/>
</dbReference>
<dbReference type="Proteomes" id="UP000504609">
    <property type="component" value="Unplaced"/>
</dbReference>
<evidence type="ECO:0000256" key="3">
    <source>
        <dbReference type="SAM" id="MobiDB-lite"/>
    </source>
</evidence>
<dbReference type="PANTHER" id="PTHR11176">
    <property type="entry name" value="BOULE-RELATED"/>
    <property type="match status" value="1"/>
</dbReference>
<sequence length="251" mass="27008">MFGDTTLTKVFVGGLAWETPKEAMRDHFEKFGDILEAVIITDKLTGRSKGYGFVTFKEAESAKKACEDSAPIINGRRANCNLASLGARRSSRSASATPPQGPQPGSNGGAPRTTSAAAGNHVQWYYPAGTHPTAFHHQPHQAVPFYGYSPSPTYIATDISYNHKVGYMNGGPYAQIYPGQAMVGANTLMPMYPVYHYHQSQAMGMPAHIFPPSPTAAGPFAGVPPTSIMSKPASVGPNPEEHGFWSMVKRY</sequence>
<evidence type="ECO:0000313" key="6">
    <source>
        <dbReference type="RefSeq" id="XP_022957202.1"/>
    </source>
</evidence>
<dbReference type="SMART" id="SM00360">
    <property type="entry name" value="RRM"/>
    <property type="match status" value="1"/>
</dbReference>
<keyword evidence="5" id="KW-1185">Reference proteome</keyword>
<evidence type="ECO:0000259" key="4">
    <source>
        <dbReference type="PROSITE" id="PS50102"/>
    </source>
</evidence>
<feature type="region of interest" description="Disordered" evidence="3">
    <location>
        <begin position="86"/>
        <end position="114"/>
    </location>
</feature>
<dbReference type="Gene3D" id="3.30.70.330">
    <property type="match status" value="1"/>
</dbReference>
<accession>A0A6J1GYI1</accession>
<dbReference type="RefSeq" id="XP_022957202.1">
    <property type="nucleotide sequence ID" value="XM_023101434.1"/>
</dbReference>
<dbReference type="FunFam" id="3.30.70.330:FF:000440">
    <property type="entry name" value="Putative RNA-binding protein ARP1"/>
    <property type="match status" value="1"/>
</dbReference>
<protein>
    <submittedName>
        <fullName evidence="6">Probable RNA-binding protein ARP1 isoform X2</fullName>
    </submittedName>
</protein>
<dbReference type="Pfam" id="PF00076">
    <property type="entry name" value="RRM_1"/>
    <property type="match status" value="1"/>
</dbReference>
<gene>
    <name evidence="6" type="primary">LOC111458665</name>
</gene>
<feature type="domain" description="RRM" evidence="4">
    <location>
        <begin position="8"/>
        <end position="85"/>
    </location>
</feature>
<evidence type="ECO:0000256" key="2">
    <source>
        <dbReference type="PROSITE-ProRule" id="PRU00176"/>
    </source>
</evidence>
<evidence type="ECO:0000256" key="1">
    <source>
        <dbReference type="ARBA" id="ARBA00022884"/>
    </source>
</evidence>
<reference evidence="6" key="1">
    <citation type="submission" date="2025-08" db="UniProtKB">
        <authorList>
            <consortium name="RefSeq"/>
        </authorList>
    </citation>
    <scope>IDENTIFICATION</scope>
    <source>
        <tissue evidence="6">Young leaves</tissue>
    </source>
</reference>
<dbReference type="CDD" id="cd12384">
    <property type="entry name" value="RRM_RBM24_RBM38_like"/>
    <property type="match status" value="1"/>
</dbReference>
<dbReference type="InterPro" id="IPR035979">
    <property type="entry name" value="RBD_domain_sf"/>
</dbReference>
<dbReference type="GO" id="GO:0003723">
    <property type="term" value="F:RNA binding"/>
    <property type="evidence" value="ECO:0007669"/>
    <property type="project" value="UniProtKB-UniRule"/>
</dbReference>
<dbReference type="GeneID" id="111458665"/>
<dbReference type="PANTHER" id="PTHR11176:SF56">
    <property type="entry name" value="RRM DOMAIN-CONTAINING PROTEIN"/>
    <property type="match status" value="1"/>
</dbReference>
<evidence type="ECO:0000313" key="5">
    <source>
        <dbReference type="Proteomes" id="UP000504609"/>
    </source>
</evidence>
<keyword evidence="1 2" id="KW-0694">RNA-binding</keyword>
<dbReference type="AlphaFoldDB" id="A0A6J1GYI1"/>
<dbReference type="InterPro" id="IPR000504">
    <property type="entry name" value="RRM_dom"/>
</dbReference>
<dbReference type="PROSITE" id="PS50102">
    <property type="entry name" value="RRM"/>
    <property type="match status" value="1"/>
</dbReference>
<organism evidence="5 6">
    <name type="scientific">Cucurbita moschata</name>
    <name type="common">Winter crookneck squash</name>
    <name type="synonym">Cucurbita pepo var. moschata</name>
    <dbReference type="NCBI Taxonomy" id="3662"/>
    <lineage>
        <taxon>Eukaryota</taxon>
        <taxon>Viridiplantae</taxon>
        <taxon>Streptophyta</taxon>
        <taxon>Embryophyta</taxon>
        <taxon>Tracheophyta</taxon>
        <taxon>Spermatophyta</taxon>
        <taxon>Magnoliopsida</taxon>
        <taxon>eudicotyledons</taxon>
        <taxon>Gunneridae</taxon>
        <taxon>Pentapetalae</taxon>
        <taxon>rosids</taxon>
        <taxon>fabids</taxon>
        <taxon>Cucurbitales</taxon>
        <taxon>Cucurbitaceae</taxon>
        <taxon>Cucurbiteae</taxon>
        <taxon>Cucurbita</taxon>
    </lineage>
</organism>
<proteinExistence type="predicted"/>
<name>A0A6J1GYI1_CUCMO</name>
<feature type="compositionally biased region" description="Low complexity" evidence="3">
    <location>
        <begin position="92"/>
        <end position="111"/>
    </location>
</feature>
<dbReference type="SUPFAM" id="SSF54928">
    <property type="entry name" value="RNA-binding domain, RBD"/>
    <property type="match status" value="1"/>
</dbReference>